<evidence type="ECO:0000313" key="3">
    <source>
        <dbReference type="Proteomes" id="UP000438429"/>
    </source>
</evidence>
<evidence type="ECO:0000256" key="1">
    <source>
        <dbReference type="SAM" id="MobiDB-lite"/>
    </source>
</evidence>
<protein>
    <submittedName>
        <fullName evidence="2">Uncharacterized protein</fullName>
    </submittedName>
</protein>
<comment type="caution">
    <text evidence="2">The sequence shown here is derived from an EMBL/GenBank/DDBJ whole genome shotgun (WGS) entry which is preliminary data.</text>
</comment>
<dbReference type="Proteomes" id="UP000438429">
    <property type="component" value="Unassembled WGS sequence"/>
</dbReference>
<evidence type="ECO:0000313" key="2">
    <source>
        <dbReference type="EMBL" id="KAF0046619.1"/>
    </source>
</evidence>
<name>A0A6A4TP38_SCOMX</name>
<gene>
    <name evidence="2" type="ORF">F2P81_000252</name>
</gene>
<dbReference type="EMBL" id="VEVO01000001">
    <property type="protein sequence ID" value="KAF0046619.1"/>
    <property type="molecule type" value="Genomic_DNA"/>
</dbReference>
<organism evidence="2 3">
    <name type="scientific">Scophthalmus maximus</name>
    <name type="common">Turbot</name>
    <name type="synonym">Psetta maxima</name>
    <dbReference type="NCBI Taxonomy" id="52904"/>
    <lineage>
        <taxon>Eukaryota</taxon>
        <taxon>Metazoa</taxon>
        <taxon>Chordata</taxon>
        <taxon>Craniata</taxon>
        <taxon>Vertebrata</taxon>
        <taxon>Euteleostomi</taxon>
        <taxon>Actinopterygii</taxon>
        <taxon>Neopterygii</taxon>
        <taxon>Teleostei</taxon>
        <taxon>Neoteleostei</taxon>
        <taxon>Acanthomorphata</taxon>
        <taxon>Carangaria</taxon>
        <taxon>Pleuronectiformes</taxon>
        <taxon>Pleuronectoidei</taxon>
        <taxon>Scophthalmidae</taxon>
        <taxon>Scophthalmus</taxon>
    </lineage>
</organism>
<dbReference type="AlphaFoldDB" id="A0A6A4TP38"/>
<feature type="region of interest" description="Disordered" evidence="1">
    <location>
        <begin position="1"/>
        <end position="28"/>
    </location>
</feature>
<sequence>MMTTPLKPNQLPPGGSWDTEERSEPRGLCSSCGPFKKQTLYSRHSHIVNAVITVCISIKQSVGLLRQERRSRD</sequence>
<proteinExistence type="predicted"/>
<reference evidence="2 3" key="1">
    <citation type="submission" date="2019-06" db="EMBL/GenBank/DDBJ databases">
        <title>Draft genomes of female and male turbot (Scophthalmus maximus).</title>
        <authorList>
            <person name="Xu H."/>
            <person name="Xu X.-W."/>
            <person name="Shao C."/>
            <person name="Chen S."/>
        </authorList>
    </citation>
    <scope>NUCLEOTIDE SEQUENCE [LARGE SCALE GENOMIC DNA]</scope>
    <source>
        <strain evidence="2">Ysfricsl-2016a</strain>
        <tissue evidence="2">Blood</tissue>
    </source>
</reference>
<accession>A0A6A4TP38</accession>